<evidence type="ECO:0000256" key="10">
    <source>
        <dbReference type="SAM" id="Phobius"/>
    </source>
</evidence>
<dbReference type="PROSITE" id="PS51166">
    <property type="entry name" value="CBM20"/>
    <property type="match status" value="1"/>
</dbReference>
<comment type="function">
    <text evidence="3">Acts as a cargo receptor for glycogen. Delivers its cargo to an autophagic pathway called glycophagy, resulting in the transport of glycogen to lysosomes.</text>
</comment>
<feature type="compositionally biased region" description="Basic and acidic residues" evidence="9">
    <location>
        <begin position="182"/>
        <end position="209"/>
    </location>
</feature>
<keyword evidence="10" id="KW-1133">Transmembrane helix</keyword>
<dbReference type="GO" id="GO:0034045">
    <property type="term" value="C:phagophore assembly site membrane"/>
    <property type="evidence" value="ECO:0007669"/>
    <property type="project" value="UniProtKB-SubCell"/>
</dbReference>
<evidence type="ECO:0000313" key="13">
    <source>
        <dbReference type="Proteomes" id="UP001274896"/>
    </source>
</evidence>
<evidence type="ECO:0000256" key="8">
    <source>
        <dbReference type="ARBA" id="ARBA00076001"/>
    </source>
</evidence>
<evidence type="ECO:0000256" key="3">
    <source>
        <dbReference type="ARBA" id="ARBA00053886"/>
    </source>
</evidence>
<sequence length="605" mass="66696">MSGRVGMTGGVGMTGMTGGYETAAAVLIIIFTSLSVWGAFLIYRAVKGQRRERCSGENTDETEKEAPRRGGGGGGGDDEWSKSTGSDDGSSEDWDVDSRETIILSHANHTQTSIDLLEENLGKTSHENGKDSTAEPLTGSTIRCTTGTGKDHMICRHDVCDTVESVSVQSDLFVFQDNGSRPSEDKPENSLKENTRNDEESEIELHADVDEPSETESAQEIMEAKNLPVQKCQSLEDLLDNTLLVQDIMNKPNGEEIIVADTVLNISSDTTSSEALHEKIKMEDPEGKTKAFERSIPLMNDLDSYSYDEQSDPLKKLASEKVKPKMDVKSHQDFSGSLNSLQTTVSHTDDSLAAQQHLSKTFDHFLSNPPQNYLGFTVAGLQGDSLAPLRLTDQSKDRTGVTPADVSQKKNEISIMEAIMDSNEWLSTGPPDTRDLPWLTQTQSKTGCGFKADISSSPVLATAAFGLPADMMSQRDKPDVPEDTTVEAKDEVDLLNKKVGTVLPMPQLVKVSFRVHYITHSPKQILAVTGNQQELGSWENFVPLRSVENGFWFCTVSLPLDSQVEWKFILVEEGKIQRWEECENRCFVVTGQDEEIHLDKNWGYA</sequence>
<gene>
    <name evidence="12" type="ORF">QTP70_029885</name>
</gene>
<reference evidence="12" key="1">
    <citation type="submission" date="2023-06" db="EMBL/GenBank/DDBJ databases">
        <title>Male Hemibagrus guttatus genome.</title>
        <authorList>
            <person name="Bian C."/>
        </authorList>
    </citation>
    <scope>NUCLEOTIDE SEQUENCE</scope>
    <source>
        <strain evidence="12">Male_cb2023</strain>
        <tissue evidence="12">Muscle</tissue>
    </source>
</reference>
<dbReference type="GO" id="GO:0030315">
    <property type="term" value="C:T-tubule"/>
    <property type="evidence" value="ECO:0007669"/>
    <property type="project" value="UniProtKB-SubCell"/>
</dbReference>
<feature type="domain" description="CBM20" evidence="11">
    <location>
        <begin position="503"/>
        <end position="604"/>
    </location>
</feature>
<dbReference type="SMART" id="SM01065">
    <property type="entry name" value="CBM_2"/>
    <property type="match status" value="1"/>
</dbReference>
<dbReference type="AlphaFoldDB" id="A0AAE0QK50"/>
<evidence type="ECO:0000256" key="4">
    <source>
        <dbReference type="ARBA" id="ARBA00060405"/>
    </source>
</evidence>
<keyword evidence="10" id="KW-0472">Membrane</keyword>
<protein>
    <recommendedName>
        <fullName evidence="6">Starch-binding domain-containing protein 1</fullName>
    </recommendedName>
    <alternativeName>
        <fullName evidence="7">Genethonin-1</fullName>
    </alternativeName>
    <alternativeName>
        <fullName evidence="8">Glycophagy cargo receptor stbd1</fullName>
    </alternativeName>
</protein>
<evidence type="ECO:0000313" key="12">
    <source>
        <dbReference type="EMBL" id="KAK3524577.1"/>
    </source>
</evidence>
<dbReference type="Gene3D" id="2.60.40.10">
    <property type="entry name" value="Immunoglobulins"/>
    <property type="match status" value="1"/>
</dbReference>
<dbReference type="GO" id="GO:2001070">
    <property type="term" value="F:starch binding"/>
    <property type="evidence" value="ECO:0007669"/>
    <property type="project" value="InterPro"/>
</dbReference>
<dbReference type="EMBL" id="JAUCMX010000014">
    <property type="protein sequence ID" value="KAK3524577.1"/>
    <property type="molecule type" value="Genomic_DNA"/>
</dbReference>
<dbReference type="GO" id="GO:0061723">
    <property type="term" value="P:glycophagy"/>
    <property type="evidence" value="ECO:0007669"/>
    <property type="project" value="UniProtKB-ARBA"/>
</dbReference>
<feature type="transmembrane region" description="Helical" evidence="10">
    <location>
        <begin position="23"/>
        <end position="43"/>
    </location>
</feature>
<feature type="region of interest" description="Disordered" evidence="9">
    <location>
        <begin position="174"/>
        <end position="218"/>
    </location>
</feature>
<feature type="region of interest" description="Disordered" evidence="9">
    <location>
        <begin position="51"/>
        <end position="94"/>
    </location>
</feature>
<dbReference type="FunFam" id="2.60.40.10:FF:000552">
    <property type="entry name" value="Related to glucoamylase"/>
    <property type="match status" value="1"/>
</dbReference>
<evidence type="ECO:0000256" key="5">
    <source>
        <dbReference type="ARBA" id="ARBA00062412"/>
    </source>
</evidence>
<evidence type="ECO:0000256" key="6">
    <source>
        <dbReference type="ARBA" id="ARBA00073038"/>
    </source>
</evidence>
<dbReference type="InterPro" id="IPR013783">
    <property type="entry name" value="Ig-like_fold"/>
</dbReference>
<dbReference type="PANTHER" id="PTHR15048">
    <property type="entry name" value="STARCH-BINDING DOMAIN-CONTAINING PROTEIN 1"/>
    <property type="match status" value="1"/>
</dbReference>
<evidence type="ECO:0000256" key="1">
    <source>
        <dbReference type="ARBA" id="ARBA00004643"/>
    </source>
</evidence>
<dbReference type="InterPro" id="IPR013784">
    <property type="entry name" value="Carb-bd-like_fold"/>
</dbReference>
<comment type="caution">
    <text evidence="12">The sequence shown here is derived from an EMBL/GenBank/DDBJ whole genome shotgun (WGS) entry which is preliminary data.</text>
</comment>
<name>A0AAE0QK50_9TELE</name>
<comment type="subunit">
    <text evidence="5">Interacts with the ATG8 family proteins GABARAP and GABARAPL1. Interacts with several glycogen-associated proteins, such as GYS2 (liver glycogen synthase), GDE (glycogen debranching enzyme), GBE1 (glycogen branching enzyme 1) and EPM2A (Laforin).</text>
</comment>
<keyword evidence="13" id="KW-1185">Reference proteome</keyword>
<evidence type="ECO:0000256" key="2">
    <source>
        <dbReference type="ARBA" id="ARBA00024012"/>
    </source>
</evidence>
<organism evidence="12 13">
    <name type="scientific">Hemibagrus guttatus</name>
    <dbReference type="NCBI Taxonomy" id="175788"/>
    <lineage>
        <taxon>Eukaryota</taxon>
        <taxon>Metazoa</taxon>
        <taxon>Chordata</taxon>
        <taxon>Craniata</taxon>
        <taxon>Vertebrata</taxon>
        <taxon>Euteleostomi</taxon>
        <taxon>Actinopterygii</taxon>
        <taxon>Neopterygii</taxon>
        <taxon>Teleostei</taxon>
        <taxon>Ostariophysi</taxon>
        <taxon>Siluriformes</taxon>
        <taxon>Bagridae</taxon>
        <taxon>Hemibagrus</taxon>
    </lineage>
</organism>
<dbReference type="InterPro" id="IPR002044">
    <property type="entry name" value="CBM20"/>
</dbReference>
<dbReference type="PANTHER" id="PTHR15048:SF0">
    <property type="entry name" value="STARCH-BINDING DOMAIN-CONTAINING PROTEIN 1"/>
    <property type="match status" value="1"/>
</dbReference>
<dbReference type="GO" id="GO:0005789">
    <property type="term" value="C:endoplasmic reticulum membrane"/>
    <property type="evidence" value="ECO:0007669"/>
    <property type="project" value="UniProtKB-SubCell"/>
</dbReference>
<dbReference type="SUPFAM" id="SSF49452">
    <property type="entry name" value="Starch-binding domain-like"/>
    <property type="match status" value="1"/>
</dbReference>
<keyword evidence="10" id="KW-0812">Transmembrane</keyword>
<comment type="subcellular location">
    <subcellularLocation>
        <location evidence="2">Cell membrane</location>
        <location evidence="2">Sarcolemma</location>
        <location evidence="2">T-tubule</location>
    </subcellularLocation>
    <subcellularLocation>
        <location evidence="1">Endoplasmic reticulum membrane</location>
        <topology evidence="1">Single-pass type III membrane protein</topology>
    </subcellularLocation>
    <subcellularLocation>
        <location evidence="4">Preautophagosomal structure membrane</location>
        <topology evidence="4">Single-pass type III membrane protein</topology>
    </subcellularLocation>
</comment>
<dbReference type="Proteomes" id="UP001274896">
    <property type="component" value="Unassembled WGS sequence"/>
</dbReference>
<evidence type="ECO:0000259" key="11">
    <source>
        <dbReference type="PROSITE" id="PS51166"/>
    </source>
</evidence>
<accession>A0AAE0QK50</accession>
<proteinExistence type="predicted"/>
<evidence type="ECO:0000256" key="7">
    <source>
        <dbReference type="ARBA" id="ARBA00075794"/>
    </source>
</evidence>
<evidence type="ECO:0000256" key="9">
    <source>
        <dbReference type="SAM" id="MobiDB-lite"/>
    </source>
</evidence>
<dbReference type="Pfam" id="PF00686">
    <property type="entry name" value="CBM_20"/>
    <property type="match status" value="1"/>
</dbReference>